<comment type="caution">
    <text evidence="2">The sequence shown here is derived from an EMBL/GenBank/DDBJ whole genome shotgun (WGS) entry which is preliminary data.</text>
</comment>
<dbReference type="GO" id="GO:0016567">
    <property type="term" value="P:protein ubiquitination"/>
    <property type="evidence" value="ECO:0007669"/>
    <property type="project" value="UniProtKB-UniPathway"/>
</dbReference>
<dbReference type="CDD" id="cd16655">
    <property type="entry name" value="RING-Ubox_WDSUB1-like"/>
    <property type="match status" value="1"/>
</dbReference>
<dbReference type="InterPro" id="IPR003613">
    <property type="entry name" value="Ubox_domain"/>
</dbReference>
<name>A0A2J8AKA4_9CHLO</name>
<evidence type="ECO:0000313" key="2">
    <source>
        <dbReference type="EMBL" id="PNH12947.1"/>
    </source>
</evidence>
<organism evidence="2 3">
    <name type="scientific">Tetrabaena socialis</name>
    <dbReference type="NCBI Taxonomy" id="47790"/>
    <lineage>
        <taxon>Eukaryota</taxon>
        <taxon>Viridiplantae</taxon>
        <taxon>Chlorophyta</taxon>
        <taxon>core chlorophytes</taxon>
        <taxon>Chlorophyceae</taxon>
        <taxon>CS clade</taxon>
        <taxon>Chlamydomonadales</taxon>
        <taxon>Tetrabaenaceae</taxon>
        <taxon>Tetrabaena</taxon>
    </lineage>
</organism>
<dbReference type="PANTHER" id="PTHR46573">
    <property type="entry name" value="WD REPEAT, SAM AND U-BOX DOMAIN-CONTAINING PROTEIN 1"/>
    <property type="match status" value="1"/>
</dbReference>
<feature type="domain" description="U-box" evidence="1">
    <location>
        <begin position="36"/>
        <end position="98"/>
    </location>
</feature>
<dbReference type="EMBL" id="PGGS01000001">
    <property type="protein sequence ID" value="PNH12947.1"/>
    <property type="molecule type" value="Genomic_DNA"/>
</dbReference>
<dbReference type="PANTHER" id="PTHR46573:SF2">
    <property type="entry name" value="U-BOX DOMAIN-CONTAINING PROTEIN"/>
    <property type="match status" value="1"/>
</dbReference>
<evidence type="ECO:0000259" key="1">
    <source>
        <dbReference type="SMART" id="SM00504"/>
    </source>
</evidence>
<accession>A0A2J8AKA4</accession>
<dbReference type="InterPro" id="IPR052085">
    <property type="entry name" value="WD-SAM-U-box"/>
</dbReference>
<dbReference type="Proteomes" id="UP000236333">
    <property type="component" value="Unassembled WGS sequence"/>
</dbReference>
<dbReference type="GO" id="GO:0004842">
    <property type="term" value="F:ubiquitin-protein transferase activity"/>
    <property type="evidence" value="ECO:0007669"/>
    <property type="project" value="InterPro"/>
</dbReference>
<dbReference type="SUPFAM" id="SSF57850">
    <property type="entry name" value="RING/U-box"/>
    <property type="match status" value="1"/>
</dbReference>
<proteinExistence type="predicted"/>
<reference evidence="2 3" key="1">
    <citation type="journal article" date="2017" name="Mol. Biol. Evol.">
        <title>The 4-celled Tetrabaena socialis nuclear genome reveals the essential components for genetic control of cell number at the origin of multicellularity in the volvocine lineage.</title>
        <authorList>
            <person name="Featherston J."/>
            <person name="Arakaki Y."/>
            <person name="Hanschen E.R."/>
            <person name="Ferris P.J."/>
            <person name="Michod R.E."/>
            <person name="Olson B.J.S.C."/>
            <person name="Nozaki H."/>
            <person name="Durand P.M."/>
        </authorList>
    </citation>
    <scope>NUCLEOTIDE SEQUENCE [LARGE SCALE GENOMIC DNA]</scope>
    <source>
        <strain evidence="2 3">NIES-571</strain>
    </source>
</reference>
<sequence>MTLAKLASATSLRRGSVERGLEPGCDDAFLLETPTDLVCPITHELYYEPVINAAGQVYERAAIEKALSHRLVDPISNAPLATPTLTTVWPMKSKATAYRERAVCRQGCRTPIRYLRRAAELSASTCAGACGEPAGLPGGVPGLTPEVVDYLVTHPSSIYDFQGLSRFAAALASGGHRDLAAGLYTKLLQLGGDSAQQVEALQGLLACWGGPEEEEEDEEALVERLAQLSCGEGPEGCRPARLVDVLLAAGLPEEVVVRFCEHILSSGRVVCSTVYALVSLSGARRPLARLLQVPSLLLLVGSAPQQAEGGRPSDGSRG</sequence>
<dbReference type="Pfam" id="PF04564">
    <property type="entry name" value="U-box"/>
    <property type="match status" value="1"/>
</dbReference>
<dbReference type="AlphaFoldDB" id="A0A2J8AKA4"/>
<dbReference type="SMART" id="SM00504">
    <property type="entry name" value="Ubox"/>
    <property type="match status" value="1"/>
</dbReference>
<dbReference type="UniPathway" id="UPA00143"/>
<dbReference type="InterPro" id="IPR013083">
    <property type="entry name" value="Znf_RING/FYVE/PHD"/>
</dbReference>
<keyword evidence="3" id="KW-1185">Reference proteome</keyword>
<dbReference type="Gene3D" id="3.30.40.10">
    <property type="entry name" value="Zinc/RING finger domain, C3HC4 (zinc finger)"/>
    <property type="match status" value="1"/>
</dbReference>
<evidence type="ECO:0000313" key="3">
    <source>
        <dbReference type="Proteomes" id="UP000236333"/>
    </source>
</evidence>
<gene>
    <name evidence="2" type="ORF">TSOC_000063</name>
</gene>
<protein>
    <recommendedName>
        <fullName evidence="1">U-box domain-containing protein</fullName>
    </recommendedName>
</protein>
<dbReference type="OrthoDB" id="10064100at2759"/>